<dbReference type="InterPro" id="IPR005839">
    <property type="entry name" value="Methylthiotransferase"/>
</dbReference>
<dbReference type="FunFam" id="3.40.50.12160:FF:000001">
    <property type="entry name" value="tRNA-2-methylthio-N(6)-dimethylallyladenosine synthase"/>
    <property type="match status" value="1"/>
</dbReference>
<dbReference type="InterPro" id="IPR006638">
    <property type="entry name" value="Elp3/MiaA/NifB-like_rSAM"/>
</dbReference>
<evidence type="ECO:0000256" key="9">
    <source>
        <dbReference type="ARBA" id="ARBA00023014"/>
    </source>
</evidence>
<dbReference type="InterPro" id="IPR058240">
    <property type="entry name" value="rSAM_sf"/>
</dbReference>
<dbReference type="SUPFAM" id="SSF102114">
    <property type="entry name" value="Radical SAM enzymes"/>
    <property type="match status" value="1"/>
</dbReference>
<keyword evidence="8 14" id="KW-0408">Iron</keyword>
<name>A0A952KC25_9PROT</name>
<evidence type="ECO:0000313" key="18">
    <source>
        <dbReference type="EMBL" id="MBW8724403.1"/>
    </source>
</evidence>
<comment type="subunit">
    <text evidence="14">Monomer.</text>
</comment>
<evidence type="ECO:0000256" key="8">
    <source>
        <dbReference type="ARBA" id="ARBA00023004"/>
    </source>
</evidence>
<comment type="function">
    <text evidence="1 14">Catalyzes the methylthiolation of N6-(dimethylallyl)adenosine (i(6)A), leading to the formation of 2-methylthio-N6-(dimethylallyl)adenosine (ms(2)i(6)A) at position 37 in tRNAs that read codons beginning with uridine.</text>
</comment>
<keyword evidence="3 14" id="KW-0963">Cytoplasm</keyword>
<feature type="domain" description="TRAM" evidence="15">
    <location>
        <begin position="434"/>
        <end position="496"/>
    </location>
</feature>
<evidence type="ECO:0000256" key="2">
    <source>
        <dbReference type="ARBA" id="ARBA00022485"/>
    </source>
</evidence>
<dbReference type="InterPro" id="IPR007197">
    <property type="entry name" value="rSAM"/>
</dbReference>
<dbReference type="PANTHER" id="PTHR43020:SF2">
    <property type="entry name" value="MITOCHONDRIAL TRNA METHYLTHIOTRANSFERASE CDK5RAP1"/>
    <property type="match status" value="1"/>
</dbReference>
<dbReference type="CDD" id="cd01335">
    <property type="entry name" value="Radical_SAM"/>
    <property type="match status" value="1"/>
</dbReference>
<evidence type="ECO:0000256" key="13">
    <source>
        <dbReference type="ARBA" id="ARBA00052587"/>
    </source>
</evidence>
<dbReference type="SFLD" id="SFLDF00273">
    <property type="entry name" value="(dimethylallyl)adenosine_tRNA"/>
    <property type="match status" value="1"/>
</dbReference>
<feature type="binding site" evidence="14">
    <location>
        <position position="217"/>
    </location>
    <ligand>
        <name>[4Fe-4S] cluster</name>
        <dbReference type="ChEBI" id="CHEBI:49883"/>
        <label>2</label>
        <note>4Fe-4S-S-AdoMet</note>
    </ligand>
</feature>
<evidence type="ECO:0000256" key="5">
    <source>
        <dbReference type="ARBA" id="ARBA00022691"/>
    </source>
</evidence>
<sequence>MPAGCRPRRTTTWPISATPHEATLDFRRRRRDLSSQFHRDLDRIGPARVSTAATKKLFIKTWGCQMNVYDSGRMADILAPLGYALADGPEGADMVILNTCHIREKATEKVFSDLGRLRPLKEAKIGEQPMIVAVAGCVAQAEGEEIAHRAPWVDMVFGPQTYHQLPEMVARAHRQAGKPLVNTDFPVESKFDHLPGEQGTQGASAFLSVQEGCDKFCTFCVVPYTRGAEYSRDVAGILGEARRLVAAGAREITLLGQNVNAFHGDGPDGSAWGLGRLIRALAEINGLDRIRYTTSHPRDMDDDLIAAHRDVPQLMPFLHLPVQSGSDRILAAMNRKHDGDAYRRVIDRLRAARPDLALSSDFIVGFPGETDRDFADTLKLVTEIGFAQAYSFKYSARPGTPAAAIDDQLPETAKDERLQALQQLLWAQQAAFNQAMAGRVVPVLLDRPGRRPGQLHGRSPWMQSVHLDAPARLLGTIQPVRITEGKLLSLTGTAVPAETEEAA</sequence>
<evidence type="ECO:0000256" key="12">
    <source>
        <dbReference type="ARBA" id="ARBA00052380"/>
    </source>
</evidence>
<evidence type="ECO:0000256" key="3">
    <source>
        <dbReference type="ARBA" id="ARBA00022490"/>
    </source>
</evidence>
<dbReference type="GO" id="GO:0005829">
    <property type="term" value="C:cytosol"/>
    <property type="evidence" value="ECO:0007669"/>
    <property type="project" value="TreeGrafter"/>
</dbReference>
<evidence type="ECO:0000259" key="16">
    <source>
        <dbReference type="PROSITE" id="PS51449"/>
    </source>
</evidence>
<dbReference type="SMART" id="SM00729">
    <property type="entry name" value="Elp3"/>
    <property type="match status" value="1"/>
</dbReference>
<feature type="domain" description="MTTase N-terminal" evidence="16">
    <location>
        <begin position="55"/>
        <end position="174"/>
    </location>
</feature>
<evidence type="ECO:0000256" key="11">
    <source>
        <dbReference type="ARBA" id="ARBA00050926"/>
    </source>
</evidence>
<dbReference type="InterPro" id="IPR023404">
    <property type="entry name" value="rSAM_horseshoe"/>
</dbReference>
<comment type="cofactor">
    <cofactor evidence="14">
        <name>[4Fe-4S] cluster</name>
        <dbReference type="ChEBI" id="CHEBI:49883"/>
    </cofactor>
    <text evidence="14">Binds 2 [4Fe-4S] clusters. One cluster is coordinated with 3 cysteines and an exchangeable S-adenosyl-L-methionine.</text>
</comment>
<evidence type="ECO:0000256" key="10">
    <source>
        <dbReference type="ARBA" id="ARBA00033765"/>
    </source>
</evidence>
<feature type="binding site" evidence="14">
    <location>
        <position position="100"/>
    </location>
    <ligand>
        <name>[4Fe-4S] cluster</name>
        <dbReference type="ChEBI" id="CHEBI:49883"/>
        <label>1</label>
    </ligand>
</feature>
<dbReference type="NCBIfam" id="TIGR01574">
    <property type="entry name" value="miaB-methiolase"/>
    <property type="match status" value="1"/>
</dbReference>
<dbReference type="Gene3D" id="3.80.30.20">
    <property type="entry name" value="tm_1862 like domain"/>
    <property type="match status" value="1"/>
</dbReference>
<dbReference type="SFLD" id="SFLDG01082">
    <property type="entry name" value="B12-binding_domain_containing"/>
    <property type="match status" value="1"/>
</dbReference>
<dbReference type="GO" id="GO:0035597">
    <property type="term" value="F:tRNA-2-methylthio-N(6)-dimethylallyladenosine(37) synthase activity"/>
    <property type="evidence" value="ECO:0007669"/>
    <property type="project" value="UniProtKB-EC"/>
</dbReference>
<comment type="catalytic activity">
    <reaction evidence="12">
        <text>2-thio-N(6)-dimethylallyladenosine(37) in tRNA + S-adenosyl-L-methionine = 2-methylsulfanyl-N(6)-dimethylallyladenosine(37) in tRNA + S-adenosyl-L-homocysteine + H(+)</text>
        <dbReference type="Rhea" id="RHEA:37063"/>
        <dbReference type="Rhea" id="RHEA-COMP:10376"/>
        <dbReference type="Rhea" id="RHEA-COMP:10377"/>
        <dbReference type="ChEBI" id="CHEBI:15378"/>
        <dbReference type="ChEBI" id="CHEBI:57856"/>
        <dbReference type="ChEBI" id="CHEBI:59789"/>
        <dbReference type="ChEBI" id="CHEBI:74416"/>
        <dbReference type="ChEBI" id="CHEBI:74417"/>
    </reaction>
    <physiologicalReaction direction="left-to-right" evidence="12">
        <dbReference type="Rhea" id="RHEA:37064"/>
    </physiologicalReaction>
</comment>
<dbReference type="HAMAP" id="MF_01864">
    <property type="entry name" value="tRNA_metthiotr_MiaB"/>
    <property type="match status" value="1"/>
</dbReference>
<reference evidence="18" key="1">
    <citation type="submission" date="2020-06" db="EMBL/GenBank/DDBJ databases">
        <title>Stable isotope informed genome-resolved metagenomics uncovers potential trophic interactions in rhizosphere soil.</title>
        <authorList>
            <person name="Starr E.P."/>
            <person name="Shi S."/>
            <person name="Blazewicz S.J."/>
            <person name="Koch B.J."/>
            <person name="Probst A.J."/>
            <person name="Hungate B.A."/>
            <person name="Pett-Ridge J."/>
            <person name="Firestone M.K."/>
            <person name="Banfield J.F."/>
        </authorList>
    </citation>
    <scope>NUCLEOTIDE SEQUENCE</scope>
    <source>
        <strain evidence="18">YM_69_17</strain>
    </source>
</reference>
<keyword evidence="2 14" id="KW-0004">4Fe-4S</keyword>
<evidence type="ECO:0000256" key="7">
    <source>
        <dbReference type="ARBA" id="ARBA00022723"/>
    </source>
</evidence>
<keyword evidence="9 14" id="KW-0411">Iron-sulfur</keyword>
<feature type="domain" description="Radical SAM core" evidence="17">
    <location>
        <begin position="199"/>
        <end position="431"/>
    </location>
</feature>
<keyword evidence="6 14" id="KW-0819">tRNA processing</keyword>
<dbReference type="SFLD" id="SFLDG01061">
    <property type="entry name" value="methylthiotransferase"/>
    <property type="match status" value="1"/>
</dbReference>
<feature type="binding site" evidence="14">
    <location>
        <position position="220"/>
    </location>
    <ligand>
        <name>[4Fe-4S] cluster</name>
        <dbReference type="ChEBI" id="CHEBI:49883"/>
        <label>2</label>
        <note>4Fe-4S-S-AdoMet</note>
    </ligand>
</feature>
<dbReference type="PROSITE" id="PS01278">
    <property type="entry name" value="MTTASE_RADICAL"/>
    <property type="match status" value="1"/>
</dbReference>
<dbReference type="Pfam" id="PF04055">
    <property type="entry name" value="Radical_SAM"/>
    <property type="match status" value="1"/>
</dbReference>
<evidence type="ECO:0000256" key="6">
    <source>
        <dbReference type="ARBA" id="ARBA00022694"/>
    </source>
</evidence>
<comment type="subcellular location">
    <subcellularLocation>
        <location evidence="14">Cytoplasm</location>
    </subcellularLocation>
</comment>
<keyword evidence="5 14" id="KW-0949">S-adenosyl-L-methionine</keyword>
<dbReference type="EMBL" id="JAEKLZ010000103">
    <property type="protein sequence ID" value="MBW8724403.1"/>
    <property type="molecule type" value="Genomic_DNA"/>
</dbReference>
<dbReference type="InterPro" id="IPR038135">
    <property type="entry name" value="Methylthiotransferase_N_sf"/>
</dbReference>
<feature type="binding site" evidence="14">
    <location>
        <position position="213"/>
    </location>
    <ligand>
        <name>[4Fe-4S] cluster</name>
        <dbReference type="ChEBI" id="CHEBI:49883"/>
        <label>2</label>
        <note>4Fe-4S-S-AdoMet</note>
    </ligand>
</feature>
<dbReference type="InterPro" id="IPR013848">
    <property type="entry name" value="Methylthiotransferase_N"/>
</dbReference>
<dbReference type="PANTHER" id="PTHR43020">
    <property type="entry name" value="CDK5 REGULATORY SUBUNIT-ASSOCIATED PROTEIN 1"/>
    <property type="match status" value="1"/>
</dbReference>
<dbReference type="Gene3D" id="3.40.50.12160">
    <property type="entry name" value="Methylthiotransferase, N-terminal domain"/>
    <property type="match status" value="1"/>
</dbReference>
<evidence type="ECO:0000256" key="14">
    <source>
        <dbReference type="HAMAP-Rule" id="MF_01864"/>
    </source>
</evidence>
<gene>
    <name evidence="14 18" type="primary">miaB</name>
    <name evidence="18" type="ORF">JF625_04495</name>
</gene>
<dbReference type="InterPro" id="IPR002792">
    <property type="entry name" value="TRAM_dom"/>
</dbReference>
<dbReference type="PROSITE" id="PS50926">
    <property type="entry name" value="TRAM"/>
    <property type="match status" value="1"/>
</dbReference>
<organism evidence="18 19">
    <name type="scientific">Inquilinus limosus</name>
    <dbReference type="NCBI Taxonomy" id="171674"/>
    <lineage>
        <taxon>Bacteria</taxon>
        <taxon>Pseudomonadati</taxon>
        <taxon>Pseudomonadota</taxon>
        <taxon>Alphaproteobacteria</taxon>
        <taxon>Rhodospirillales</taxon>
        <taxon>Rhodospirillaceae</taxon>
        <taxon>Inquilinus</taxon>
    </lineage>
</organism>
<evidence type="ECO:0000256" key="1">
    <source>
        <dbReference type="ARBA" id="ARBA00003234"/>
    </source>
</evidence>
<feature type="binding site" evidence="14">
    <location>
        <position position="137"/>
    </location>
    <ligand>
        <name>[4Fe-4S] cluster</name>
        <dbReference type="ChEBI" id="CHEBI:49883"/>
        <label>1</label>
    </ligand>
</feature>
<dbReference type="PROSITE" id="PS51918">
    <property type="entry name" value="RADICAL_SAM"/>
    <property type="match status" value="1"/>
</dbReference>
<evidence type="ECO:0000313" key="19">
    <source>
        <dbReference type="Proteomes" id="UP000700706"/>
    </source>
</evidence>
<protein>
    <recommendedName>
        <fullName evidence="10 14">tRNA-2-methylthio-N(6)-dimethylallyladenosine synthase</fullName>
        <ecNumber evidence="10 14">2.8.4.3</ecNumber>
    </recommendedName>
    <alternativeName>
        <fullName evidence="14">(Dimethylallyl)adenosine tRNA methylthiotransferase MiaB</fullName>
    </alternativeName>
    <alternativeName>
        <fullName evidence="14">tRNA-i(6)A37 methylthiotransferase</fullName>
    </alternativeName>
</protein>
<comment type="similarity">
    <text evidence="14">Belongs to the methylthiotransferase family. MiaB subfamily.</text>
</comment>
<dbReference type="Proteomes" id="UP000700706">
    <property type="component" value="Unassembled WGS sequence"/>
</dbReference>
<evidence type="ECO:0000259" key="15">
    <source>
        <dbReference type="PROSITE" id="PS50926"/>
    </source>
</evidence>
<keyword evidence="4 14" id="KW-0808">Transferase</keyword>
<keyword evidence="7 14" id="KW-0479">Metal-binding</keyword>
<comment type="catalytic activity">
    <reaction evidence="11">
        <text>N(6)-dimethylallyladenosine(37) in tRNA + (sulfur carrier)-SH + AH2 + S-adenosyl-L-methionine = 2-thio-N(6)-dimethylallyladenosine(37) in tRNA + (sulfur carrier)-H + 5'-deoxyadenosine + L-methionine + A + H(+)</text>
        <dbReference type="Rhea" id="RHEA:36339"/>
        <dbReference type="Rhea" id="RHEA-COMP:10375"/>
        <dbReference type="Rhea" id="RHEA-COMP:10377"/>
        <dbReference type="Rhea" id="RHEA-COMP:14737"/>
        <dbReference type="Rhea" id="RHEA-COMP:14739"/>
        <dbReference type="ChEBI" id="CHEBI:13193"/>
        <dbReference type="ChEBI" id="CHEBI:15378"/>
        <dbReference type="ChEBI" id="CHEBI:17319"/>
        <dbReference type="ChEBI" id="CHEBI:17499"/>
        <dbReference type="ChEBI" id="CHEBI:29917"/>
        <dbReference type="ChEBI" id="CHEBI:57844"/>
        <dbReference type="ChEBI" id="CHEBI:59789"/>
        <dbReference type="ChEBI" id="CHEBI:64428"/>
        <dbReference type="ChEBI" id="CHEBI:74415"/>
        <dbReference type="ChEBI" id="CHEBI:74416"/>
    </reaction>
    <physiologicalReaction direction="left-to-right" evidence="11">
        <dbReference type="Rhea" id="RHEA:36340"/>
    </physiologicalReaction>
</comment>
<dbReference type="InterPro" id="IPR020612">
    <property type="entry name" value="Methylthiotransferase_CS"/>
</dbReference>
<dbReference type="SFLD" id="SFLDS00029">
    <property type="entry name" value="Radical_SAM"/>
    <property type="match status" value="1"/>
</dbReference>
<dbReference type="NCBIfam" id="TIGR00089">
    <property type="entry name" value="MiaB/RimO family radical SAM methylthiotransferase"/>
    <property type="match status" value="1"/>
</dbReference>
<evidence type="ECO:0000259" key="17">
    <source>
        <dbReference type="PROSITE" id="PS51918"/>
    </source>
</evidence>
<accession>A0A952KC25</accession>
<proteinExistence type="inferred from homology"/>
<dbReference type="GO" id="GO:0046872">
    <property type="term" value="F:metal ion binding"/>
    <property type="evidence" value="ECO:0007669"/>
    <property type="project" value="UniProtKB-KW"/>
</dbReference>
<dbReference type="Pfam" id="PF00919">
    <property type="entry name" value="UPF0004"/>
    <property type="match status" value="1"/>
</dbReference>
<feature type="binding site" evidence="14">
    <location>
        <position position="64"/>
    </location>
    <ligand>
        <name>[4Fe-4S] cluster</name>
        <dbReference type="ChEBI" id="CHEBI:49883"/>
        <label>1</label>
    </ligand>
</feature>
<dbReference type="FunFam" id="3.80.30.20:FF:000001">
    <property type="entry name" value="tRNA-2-methylthio-N(6)-dimethylallyladenosine synthase 2"/>
    <property type="match status" value="1"/>
</dbReference>
<dbReference type="EC" id="2.8.4.3" evidence="10 14"/>
<dbReference type="AlphaFoldDB" id="A0A952KC25"/>
<evidence type="ECO:0000256" key="4">
    <source>
        <dbReference type="ARBA" id="ARBA00022679"/>
    </source>
</evidence>
<dbReference type="PROSITE" id="PS51449">
    <property type="entry name" value="MTTASE_N"/>
    <property type="match status" value="1"/>
</dbReference>
<dbReference type="InterPro" id="IPR006463">
    <property type="entry name" value="MiaB_methiolase"/>
</dbReference>
<comment type="catalytic activity">
    <reaction evidence="13">
        <text>N(6)-dimethylallyladenosine(37) in tRNA + (sulfur carrier)-SH + AH2 + 2 S-adenosyl-L-methionine = 2-methylsulfanyl-N(6)-dimethylallyladenosine(37) in tRNA + (sulfur carrier)-H + 5'-deoxyadenosine + L-methionine + A + S-adenosyl-L-homocysteine + 2 H(+)</text>
        <dbReference type="Rhea" id="RHEA:37067"/>
        <dbReference type="Rhea" id="RHEA-COMP:10375"/>
        <dbReference type="Rhea" id="RHEA-COMP:10376"/>
        <dbReference type="Rhea" id="RHEA-COMP:14737"/>
        <dbReference type="Rhea" id="RHEA-COMP:14739"/>
        <dbReference type="ChEBI" id="CHEBI:13193"/>
        <dbReference type="ChEBI" id="CHEBI:15378"/>
        <dbReference type="ChEBI" id="CHEBI:17319"/>
        <dbReference type="ChEBI" id="CHEBI:17499"/>
        <dbReference type="ChEBI" id="CHEBI:29917"/>
        <dbReference type="ChEBI" id="CHEBI:57844"/>
        <dbReference type="ChEBI" id="CHEBI:57856"/>
        <dbReference type="ChEBI" id="CHEBI:59789"/>
        <dbReference type="ChEBI" id="CHEBI:64428"/>
        <dbReference type="ChEBI" id="CHEBI:74415"/>
        <dbReference type="ChEBI" id="CHEBI:74417"/>
        <dbReference type="EC" id="2.8.4.3"/>
    </reaction>
    <physiologicalReaction direction="left-to-right" evidence="13">
        <dbReference type="Rhea" id="RHEA:37068"/>
    </physiologicalReaction>
</comment>
<dbReference type="GO" id="GO:0051539">
    <property type="term" value="F:4 iron, 4 sulfur cluster binding"/>
    <property type="evidence" value="ECO:0007669"/>
    <property type="project" value="UniProtKB-UniRule"/>
</dbReference>
<comment type="caution">
    <text evidence="18">The sequence shown here is derived from an EMBL/GenBank/DDBJ whole genome shotgun (WGS) entry which is preliminary data.</text>
</comment>